<keyword evidence="16" id="KW-1185">Reference proteome</keyword>
<protein>
    <recommendedName>
        <fullName evidence="17">P-loop containing nucleoside triphosphate hydrolase protein</fullName>
    </recommendedName>
</protein>
<keyword evidence="8" id="KW-1133">Transmembrane helix</keyword>
<comment type="catalytic activity">
    <reaction evidence="11">
        <text>ATP + H2O = ADP + phosphate + H(+)</text>
        <dbReference type="Rhea" id="RHEA:13065"/>
        <dbReference type="ChEBI" id="CHEBI:15377"/>
        <dbReference type="ChEBI" id="CHEBI:15378"/>
        <dbReference type="ChEBI" id="CHEBI:30616"/>
        <dbReference type="ChEBI" id="CHEBI:43474"/>
        <dbReference type="ChEBI" id="CHEBI:456216"/>
    </reaction>
    <physiologicalReaction direction="left-to-right" evidence="11">
        <dbReference type="Rhea" id="RHEA:13066"/>
    </physiologicalReaction>
</comment>
<dbReference type="SMART" id="SM00382">
    <property type="entry name" value="AAA"/>
    <property type="match status" value="1"/>
</dbReference>
<dbReference type="InterPro" id="IPR003593">
    <property type="entry name" value="AAA+_ATPase"/>
</dbReference>
<evidence type="ECO:0000313" key="15">
    <source>
        <dbReference type="EMBL" id="KAF5378485.1"/>
    </source>
</evidence>
<dbReference type="InterPro" id="IPR050747">
    <property type="entry name" value="Mitochondrial_chaperone_BCS1"/>
</dbReference>
<evidence type="ECO:0000256" key="4">
    <source>
        <dbReference type="ARBA" id="ARBA00022741"/>
    </source>
</evidence>
<evidence type="ECO:0000256" key="11">
    <source>
        <dbReference type="ARBA" id="ARBA00048778"/>
    </source>
</evidence>
<evidence type="ECO:0000256" key="3">
    <source>
        <dbReference type="ARBA" id="ARBA00022692"/>
    </source>
</evidence>
<keyword evidence="3" id="KW-0812">Transmembrane</keyword>
<feature type="compositionally biased region" description="Gly residues" evidence="12">
    <location>
        <begin position="530"/>
        <end position="539"/>
    </location>
</feature>
<feature type="region of interest" description="Disordered" evidence="12">
    <location>
        <begin position="415"/>
        <end position="449"/>
    </location>
</feature>
<evidence type="ECO:0000256" key="5">
    <source>
        <dbReference type="ARBA" id="ARBA00022792"/>
    </source>
</evidence>
<dbReference type="GO" id="GO:0016887">
    <property type="term" value="F:ATP hydrolysis activity"/>
    <property type="evidence" value="ECO:0007669"/>
    <property type="project" value="InterPro"/>
</dbReference>
<keyword evidence="4" id="KW-0547">Nucleotide-binding</keyword>
<feature type="region of interest" description="Disordered" evidence="12">
    <location>
        <begin position="561"/>
        <end position="609"/>
    </location>
</feature>
<dbReference type="SMART" id="SM01024">
    <property type="entry name" value="BCS1_N"/>
    <property type="match status" value="1"/>
</dbReference>
<dbReference type="Pfam" id="PF25426">
    <property type="entry name" value="AAA_lid_BCS1"/>
    <property type="match status" value="1"/>
</dbReference>
<comment type="caution">
    <text evidence="15">The sequence shown here is derived from an EMBL/GenBank/DDBJ whole genome shotgun (WGS) entry which is preliminary data.</text>
</comment>
<keyword evidence="10" id="KW-0472">Membrane</keyword>
<dbReference type="OrthoDB" id="10251412at2759"/>
<sequence>MPRIASPILAYITLWRAPEYCVTAQFTEGDPSYEWVVLFLTEENVWRQSRDFRVNEKNSQRKWGLKLAPEVDGNADYVPTYKMPQIFRWKGYWIEIKRNETGRRLSDQGGFSPSTMYISIYTLDMKVLYSFVEETRKRYKEVSRPHVTVYMADMARSVPLTHTYACRISYWGPQPTYGPGFVWSNVKHKARRPLSSIILNEGVVESLVKDAQEFIDTEDWYVDAGIPHRRGYLLYGPPGTGKKSKSKLLANIFFSHSSISNKAGELGLEIFTLSLSSGFVDDSFLQKAASSIPKNSILLIEDIDCAFPSREDFDNDDDNYERPNNNSNNALFGFVSPGYVPNTGRKSSSVTLSGLLNVIDGVGSEEGKLFFATTNYINRLDPALLRPGRIDVKLQYKLATKDQATALFLRFFARPGSASSPTSTSASASASLETEEKDPASPSASASTTTPTAHLITALATQFAAHIPENEFSTAELQGFLLSCKKDPLRAVSGAQEWVAREMGERVEKEVREEARRAGARRGRGRGREGAVGGVGEGAGAGGGGGGMVTGGMVVPMDAFRTPSTPSPAPAYEEGAELEPSISPLAMPAGDFGSEGEGGSEPQTAVRVA</sequence>
<keyword evidence="7" id="KW-0067">ATP-binding</keyword>
<evidence type="ECO:0000256" key="2">
    <source>
        <dbReference type="ARBA" id="ARBA00007448"/>
    </source>
</evidence>
<evidence type="ECO:0000259" key="13">
    <source>
        <dbReference type="SMART" id="SM00382"/>
    </source>
</evidence>
<keyword evidence="9" id="KW-0496">Mitochondrion</keyword>
<feature type="domain" description="BCS1 N-terminal" evidence="14">
    <location>
        <begin position="7"/>
        <end position="197"/>
    </location>
</feature>
<keyword evidence="6" id="KW-0378">Hydrolase</keyword>
<evidence type="ECO:0000256" key="1">
    <source>
        <dbReference type="ARBA" id="ARBA00004434"/>
    </source>
</evidence>
<evidence type="ECO:0000256" key="6">
    <source>
        <dbReference type="ARBA" id="ARBA00022801"/>
    </source>
</evidence>
<gene>
    <name evidence="15" type="ORF">D9615_007136</name>
</gene>
<evidence type="ECO:0000256" key="7">
    <source>
        <dbReference type="ARBA" id="ARBA00022840"/>
    </source>
</evidence>
<organism evidence="15 16">
    <name type="scientific">Tricholomella constricta</name>
    <dbReference type="NCBI Taxonomy" id="117010"/>
    <lineage>
        <taxon>Eukaryota</taxon>
        <taxon>Fungi</taxon>
        <taxon>Dikarya</taxon>
        <taxon>Basidiomycota</taxon>
        <taxon>Agaricomycotina</taxon>
        <taxon>Agaricomycetes</taxon>
        <taxon>Agaricomycetidae</taxon>
        <taxon>Agaricales</taxon>
        <taxon>Tricholomatineae</taxon>
        <taxon>Lyophyllaceae</taxon>
        <taxon>Tricholomella</taxon>
    </lineage>
</organism>
<feature type="domain" description="AAA+ ATPase" evidence="13">
    <location>
        <begin position="228"/>
        <end position="400"/>
    </location>
</feature>
<dbReference type="AlphaFoldDB" id="A0A8H5M250"/>
<evidence type="ECO:0000313" key="16">
    <source>
        <dbReference type="Proteomes" id="UP000565441"/>
    </source>
</evidence>
<name>A0A8H5M250_9AGAR</name>
<dbReference type="Proteomes" id="UP000565441">
    <property type="component" value="Unassembled WGS sequence"/>
</dbReference>
<evidence type="ECO:0000256" key="8">
    <source>
        <dbReference type="ARBA" id="ARBA00022989"/>
    </source>
</evidence>
<reference evidence="15 16" key="1">
    <citation type="journal article" date="2020" name="ISME J.">
        <title>Uncovering the hidden diversity of litter-decomposition mechanisms in mushroom-forming fungi.</title>
        <authorList>
            <person name="Floudas D."/>
            <person name="Bentzer J."/>
            <person name="Ahren D."/>
            <person name="Johansson T."/>
            <person name="Persson P."/>
            <person name="Tunlid A."/>
        </authorList>
    </citation>
    <scope>NUCLEOTIDE SEQUENCE [LARGE SCALE GENOMIC DNA]</scope>
    <source>
        <strain evidence="15 16">CBS 661.87</strain>
    </source>
</reference>
<dbReference type="Pfam" id="PF08740">
    <property type="entry name" value="BCS1_N"/>
    <property type="match status" value="1"/>
</dbReference>
<evidence type="ECO:0000256" key="12">
    <source>
        <dbReference type="SAM" id="MobiDB-lite"/>
    </source>
</evidence>
<dbReference type="GO" id="GO:0005524">
    <property type="term" value="F:ATP binding"/>
    <property type="evidence" value="ECO:0007669"/>
    <property type="project" value="UniProtKB-KW"/>
</dbReference>
<proteinExistence type="inferred from homology"/>
<dbReference type="PANTHER" id="PTHR23070">
    <property type="entry name" value="BCS1 AAA-TYPE ATPASE"/>
    <property type="match status" value="1"/>
</dbReference>
<dbReference type="InterPro" id="IPR014851">
    <property type="entry name" value="BCS1_N"/>
</dbReference>
<dbReference type="EMBL" id="JAACJP010000019">
    <property type="protein sequence ID" value="KAF5378485.1"/>
    <property type="molecule type" value="Genomic_DNA"/>
</dbReference>
<dbReference type="GO" id="GO:0005743">
    <property type="term" value="C:mitochondrial inner membrane"/>
    <property type="evidence" value="ECO:0007669"/>
    <property type="project" value="UniProtKB-SubCell"/>
</dbReference>
<evidence type="ECO:0000259" key="14">
    <source>
        <dbReference type="SMART" id="SM01024"/>
    </source>
</evidence>
<evidence type="ECO:0000256" key="10">
    <source>
        <dbReference type="ARBA" id="ARBA00023136"/>
    </source>
</evidence>
<dbReference type="Gene3D" id="3.40.50.300">
    <property type="entry name" value="P-loop containing nucleotide triphosphate hydrolases"/>
    <property type="match status" value="1"/>
</dbReference>
<comment type="similarity">
    <text evidence="2">Belongs to the AAA ATPase family. BCS1 subfamily.</text>
</comment>
<dbReference type="InterPro" id="IPR027417">
    <property type="entry name" value="P-loop_NTPase"/>
</dbReference>
<dbReference type="SUPFAM" id="SSF52540">
    <property type="entry name" value="P-loop containing nucleoside triphosphate hydrolases"/>
    <property type="match status" value="1"/>
</dbReference>
<dbReference type="InterPro" id="IPR057495">
    <property type="entry name" value="AAA_lid_BCS1"/>
</dbReference>
<feature type="compositionally biased region" description="Low complexity" evidence="12">
    <location>
        <begin position="417"/>
        <end position="431"/>
    </location>
</feature>
<accession>A0A8H5M250</accession>
<evidence type="ECO:0008006" key="17">
    <source>
        <dbReference type="Google" id="ProtNLM"/>
    </source>
</evidence>
<feature type="compositionally biased region" description="Low complexity" evidence="12">
    <location>
        <begin position="440"/>
        <end position="449"/>
    </location>
</feature>
<evidence type="ECO:0000256" key="9">
    <source>
        <dbReference type="ARBA" id="ARBA00023128"/>
    </source>
</evidence>
<dbReference type="Pfam" id="PF00004">
    <property type="entry name" value="AAA"/>
    <property type="match status" value="2"/>
</dbReference>
<keyword evidence="5" id="KW-0999">Mitochondrion inner membrane</keyword>
<dbReference type="InterPro" id="IPR003959">
    <property type="entry name" value="ATPase_AAA_core"/>
</dbReference>
<comment type="subcellular location">
    <subcellularLocation>
        <location evidence="1">Mitochondrion inner membrane</location>
        <topology evidence="1">Single-pass membrane protein</topology>
    </subcellularLocation>
</comment>
<feature type="region of interest" description="Disordered" evidence="12">
    <location>
        <begin position="518"/>
        <end position="539"/>
    </location>
</feature>